<organism evidence="2 3">
    <name type="scientific">Rhodococcus chondri</name>
    <dbReference type="NCBI Taxonomy" id="3065941"/>
    <lineage>
        <taxon>Bacteria</taxon>
        <taxon>Bacillati</taxon>
        <taxon>Actinomycetota</taxon>
        <taxon>Actinomycetes</taxon>
        <taxon>Mycobacteriales</taxon>
        <taxon>Nocardiaceae</taxon>
        <taxon>Rhodococcus</taxon>
    </lineage>
</organism>
<proteinExistence type="predicted"/>
<reference evidence="2 3" key="1">
    <citation type="submission" date="2023-08" db="EMBL/GenBank/DDBJ databases">
        <authorList>
            <person name="Girao M."/>
            <person name="Carvalho M.F."/>
        </authorList>
    </citation>
    <scope>NUCLEOTIDE SEQUENCE [LARGE SCALE GENOMIC DNA]</scope>
    <source>
        <strain evidence="2 3">CC-R104</strain>
    </source>
</reference>
<evidence type="ECO:0000313" key="3">
    <source>
        <dbReference type="Proteomes" id="UP001331936"/>
    </source>
</evidence>
<feature type="compositionally biased region" description="Acidic residues" evidence="1">
    <location>
        <begin position="35"/>
        <end position="44"/>
    </location>
</feature>
<accession>A0ABU7JV67</accession>
<sequence>MMSPSTPQEPKNSKTSSTTHETVLASPRVGPPLSEPDDESELELAADAASEISELGAAIALGITEHKPEADSGPAAAAGRPAGQSGFPGGGLLAPAKQTGTLMIDTYETALGILLAVEQRVGAMSGLGWIDRLTRAHVSLVTSVSSPMFSAVRKVLK</sequence>
<dbReference type="RefSeq" id="WP_330153307.1">
    <property type="nucleotide sequence ID" value="NZ_JAUZMZ010000108.1"/>
</dbReference>
<comment type="caution">
    <text evidence="2">The sequence shown here is derived from an EMBL/GenBank/DDBJ whole genome shotgun (WGS) entry which is preliminary data.</text>
</comment>
<feature type="region of interest" description="Disordered" evidence="1">
    <location>
        <begin position="63"/>
        <end position="92"/>
    </location>
</feature>
<evidence type="ECO:0000256" key="1">
    <source>
        <dbReference type="SAM" id="MobiDB-lite"/>
    </source>
</evidence>
<dbReference type="EMBL" id="JAUZMZ010000108">
    <property type="protein sequence ID" value="MEE2033916.1"/>
    <property type="molecule type" value="Genomic_DNA"/>
</dbReference>
<dbReference type="Proteomes" id="UP001331936">
    <property type="component" value="Unassembled WGS sequence"/>
</dbReference>
<evidence type="ECO:0000313" key="2">
    <source>
        <dbReference type="EMBL" id="MEE2033916.1"/>
    </source>
</evidence>
<feature type="compositionally biased region" description="Polar residues" evidence="1">
    <location>
        <begin position="1"/>
        <end position="21"/>
    </location>
</feature>
<name>A0ABU7JV67_9NOCA</name>
<gene>
    <name evidence="2" type="ORF">Q8814_17650</name>
</gene>
<feature type="region of interest" description="Disordered" evidence="1">
    <location>
        <begin position="1"/>
        <end position="47"/>
    </location>
</feature>
<keyword evidence="3" id="KW-1185">Reference proteome</keyword>
<feature type="compositionally biased region" description="Low complexity" evidence="1">
    <location>
        <begin position="71"/>
        <end position="83"/>
    </location>
</feature>
<protein>
    <submittedName>
        <fullName evidence="2">Uncharacterized protein</fullName>
    </submittedName>
</protein>